<dbReference type="Gene3D" id="2.40.110.10">
    <property type="entry name" value="Butyryl-CoA Dehydrogenase, subunit A, domain 2"/>
    <property type="match status" value="1"/>
</dbReference>
<organism evidence="2 3">
    <name type="scientific">Candidatus Abyssobacteria bacterium SURF_17</name>
    <dbReference type="NCBI Taxonomy" id="2093361"/>
    <lineage>
        <taxon>Bacteria</taxon>
        <taxon>Pseudomonadati</taxon>
        <taxon>Candidatus Hydrogenedentota</taxon>
        <taxon>Candidatus Abyssobacteria</taxon>
    </lineage>
</organism>
<dbReference type="GO" id="GO:0003995">
    <property type="term" value="F:acyl-CoA dehydrogenase activity"/>
    <property type="evidence" value="ECO:0007669"/>
    <property type="project" value="TreeGrafter"/>
</dbReference>
<evidence type="ECO:0000313" key="2">
    <source>
        <dbReference type="EMBL" id="RJP69319.1"/>
    </source>
</evidence>
<dbReference type="InterPro" id="IPR046373">
    <property type="entry name" value="Acyl-CoA_Oxase/DH_mid-dom_sf"/>
</dbReference>
<protein>
    <recommendedName>
        <fullName evidence="1">Acyl-CoA oxidase/dehydrogenase middle domain-containing protein</fullName>
    </recommendedName>
</protein>
<evidence type="ECO:0000313" key="3">
    <source>
        <dbReference type="Proteomes" id="UP000285961"/>
    </source>
</evidence>
<dbReference type="InterPro" id="IPR009100">
    <property type="entry name" value="AcylCoA_DH/oxidase_NM_dom_sf"/>
</dbReference>
<proteinExistence type="predicted"/>
<dbReference type="SUPFAM" id="SSF56645">
    <property type="entry name" value="Acyl-CoA dehydrogenase NM domain-like"/>
    <property type="match status" value="1"/>
</dbReference>
<sequence length="57" mass="6427">MYERHPQGISVFVVERNAPGLSVRKAEETMGLDASPTNEIVFDNCIVPKDNLMEQLH</sequence>
<name>A0A419EX00_9BACT</name>
<dbReference type="InterPro" id="IPR006091">
    <property type="entry name" value="Acyl-CoA_Oxase/DH_mid-dom"/>
</dbReference>
<reference evidence="2 3" key="1">
    <citation type="journal article" date="2017" name="ISME J.">
        <title>Energy and carbon metabolisms in a deep terrestrial subsurface fluid microbial community.</title>
        <authorList>
            <person name="Momper L."/>
            <person name="Jungbluth S.P."/>
            <person name="Lee M.D."/>
            <person name="Amend J.P."/>
        </authorList>
    </citation>
    <scope>NUCLEOTIDE SEQUENCE [LARGE SCALE GENOMIC DNA]</scope>
    <source>
        <strain evidence="2">SURF_17</strain>
    </source>
</reference>
<accession>A0A419EX00</accession>
<dbReference type="PANTHER" id="PTHR43884">
    <property type="entry name" value="ACYL-COA DEHYDROGENASE"/>
    <property type="match status" value="1"/>
</dbReference>
<gene>
    <name evidence="2" type="ORF">C4532_11110</name>
</gene>
<dbReference type="EMBL" id="QZKI01000084">
    <property type="protein sequence ID" value="RJP69319.1"/>
    <property type="molecule type" value="Genomic_DNA"/>
</dbReference>
<evidence type="ECO:0000259" key="1">
    <source>
        <dbReference type="Pfam" id="PF02770"/>
    </source>
</evidence>
<dbReference type="AlphaFoldDB" id="A0A419EX00"/>
<comment type="caution">
    <text evidence="2">The sequence shown here is derived from an EMBL/GenBank/DDBJ whole genome shotgun (WGS) entry which is preliminary data.</text>
</comment>
<dbReference type="PANTHER" id="PTHR43884:SF12">
    <property type="entry name" value="ISOVALERYL-COA DEHYDROGENASE, MITOCHONDRIAL-RELATED"/>
    <property type="match status" value="1"/>
</dbReference>
<dbReference type="Proteomes" id="UP000285961">
    <property type="component" value="Unassembled WGS sequence"/>
</dbReference>
<dbReference type="Pfam" id="PF02770">
    <property type="entry name" value="Acyl-CoA_dh_M"/>
    <property type="match status" value="1"/>
</dbReference>
<feature type="domain" description="Acyl-CoA oxidase/dehydrogenase middle" evidence="1">
    <location>
        <begin position="5"/>
        <end position="45"/>
    </location>
</feature>